<organism evidence="1 2">
    <name type="scientific">Rhododendron molle</name>
    <name type="common">Chinese azalea</name>
    <name type="synonym">Azalea mollis</name>
    <dbReference type="NCBI Taxonomy" id="49168"/>
    <lineage>
        <taxon>Eukaryota</taxon>
        <taxon>Viridiplantae</taxon>
        <taxon>Streptophyta</taxon>
        <taxon>Embryophyta</taxon>
        <taxon>Tracheophyta</taxon>
        <taxon>Spermatophyta</taxon>
        <taxon>Magnoliopsida</taxon>
        <taxon>eudicotyledons</taxon>
        <taxon>Gunneridae</taxon>
        <taxon>Pentapetalae</taxon>
        <taxon>asterids</taxon>
        <taxon>Ericales</taxon>
        <taxon>Ericaceae</taxon>
        <taxon>Ericoideae</taxon>
        <taxon>Rhodoreae</taxon>
        <taxon>Rhododendron</taxon>
    </lineage>
</organism>
<sequence length="176" mass="20017">MDEASFIPFRSLYSSSDPTFGGDSQTKDDVKEDRKAKDLRTHEVLSKLISGVLFIKTSLTWKDMVIDSGSGIGTAFLLEKNKAATTAHVVSEQYMFEIDGKRRKEFLTFRVWAKLPRGFSLKFKYRPLTRFMMSPFSHCPRGWIVGASQQTPQNKSQALWKIGTSIGGNWNYRASF</sequence>
<name>A0ACC0LKZ2_RHOML</name>
<evidence type="ECO:0000313" key="2">
    <source>
        <dbReference type="Proteomes" id="UP001062846"/>
    </source>
</evidence>
<keyword evidence="2" id="KW-1185">Reference proteome</keyword>
<dbReference type="EMBL" id="CM046399">
    <property type="protein sequence ID" value="KAI8528833.1"/>
    <property type="molecule type" value="Genomic_DNA"/>
</dbReference>
<reference evidence="1" key="1">
    <citation type="submission" date="2022-02" db="EMBL/GenBank/DDBJ databases">
        <title>Plant Genome Project.</title>
        <authorList>
            <person name="Zhang R.-G."/>
        </authorList>
    </citation>
    <scope>NUCLEOTIDE SEQUENCE</scope>
    <source>
        <strain evidence="1">AT1</strain>
    </source>
</reference>
<dbReference type="Proteomes" id="UP001062846">
    <property type="component" value="Chromosome 12"/>
</dbReference>
<accession>A0ACC0LKZ2</accession>
<protein>
    <submittedName>
        <fullName evidence="1">Uncharacterized protein</fullName>
    </submittedName>
</protein>
<evidence type="ECO:0000313" key="1">
    <source>
        <dbReference type="EMBL" id="KAI8528833.1"/>
    </source>
</evidence>
<comment type="caution">
    <text evidence="1">The sequence shown here is derived from an EMBL/GenBank/DDBJ whole genome shotgun (WGS) entry which is preliminary data.</text>
</comment>
<gene>
    <name evidence="1" type="ORF">RHMOL_Rhmol12G0178200</name>
</gene>
<proteinExistence type="predicted"/>